<evidence type="ECO:0000256" key="3">
    <source>
        <dbReference type="ARBA" id="ARBA00022475"/>
    </source>
</evidence>
<comment type="caution">
    <text evidence="10">The sequence shown here is derived from an EMBL/GenBank/DDBJ whole genome shotgun (WGS) entry which is preliminary data.</text>
</comment>
<dbReference type="GO" id="GO:0030395">
    <property type="term" value="F:lactose binding"/>
    <property type="evidence" value="ECO:0007669"/>
    <property type="project" value="TreeGrafter"/>
</dbReference>
<proteinExistence type="predicted"/>
<keyword evidence="2" id="KW-0813">Transport</keyword>
<feature type="transmembrane region" description="Helical" evidence="8">
    <location>
        <begin position="93"/>
        <end position="118"/>
    </location>
</feature>
<evidence type="ECO:0000256" key="2">
    <source>
        <dbReference type="ARBA" id="ARBA00022448"/>
    </source>
</evidence>
<accession>A0A4Y4CSS7</accession>
<evidence type="ECO:0000256" key="5">
    <source>
        <dbReference type="ARBA" id="ARBA00022692"/>
    </source>
</evidence>
<dbReference type="InterPro" id="IPR036259">
    <property type="entry name" value="MFS_trans_sf"/>
</dbReference>
<evidence type="ECO:0000313" key="11">
    <source>
        <dbReference type="Proteomes" id="UP000318422"/>
    </source>
</evidence>
<dbReference type="NCBIfam" id="NF037955">
    <property type="entry name" value="mfs"/>
    <property type="match status" value="1"/>
</dbReference>
<sequence>MIPYWRLSGYYFFYFAFVGAFSPYFSLYLQSVGSTAAQIAVLMSLMSVMRMLAPALWGALADRLGVRVPIVRLSALLSMLGFAGFLVSDAYAALFASMAFLAFFWSAALPLVEALTFAHLEGQSGRYGNIRVWGSVGFILAVLGLGYLLDDLPIRTVLWVTLATLGGILACALVIPEAGRPAHMPPHRPLGTILRRPEVRSLLLACFFMSAAHGALYVFYSLHLVEHGYSKTLVGWMWTLGVIAEIAVFMGMPQLLRAFSLRGILVFSFAAAILRFLLIGWAADSLALLLFAQVLHGATFGAYHAAAVVAVNEWFGSQHQARGQALYGSISFGAGGMMGGVLSGYTWDWIGSAWTYSLGAVFALIGLLVLIGGWREPSAGERV</sequence>
<dbReference type="AlphaFoldDB" id="A0A4Y4CSS7"/>
<feature type="transmembrane region" description="Helical" evidence="8">
    <location>
        <begin position="326"/>
        <end position="347"/>
    </location>
</feature>
<comment type="subcellular location">
    <subcellularLocation>
        <location evidence="1">Cell inner membrane</location>
        <topology evidence="1">Multi-pass membrane protein</topology>
    </subcellularLocation>
</comment>
<protein>
    <submittedName>
        <fullName evidence="10">MFS metabolite transporter</fullName>
    </submittedName>
</protein>
<feature type="transmembrane region" description="Helical" evidence="8">
    <location>
        <begin position="69"/>
        <end position="87"/>
    </location>
</feature>
<feature type="transmembrane region" description="Helical" evidence="8">
    <location>
        <begin position="199"/>
        <end position="220"/>
    </location>
</feature>
<evidence type="ECO:0000256" key="7">
    <source>
        <dbReference type="ARBA" id="ARBA00023136"/>
    </source>
</evidence>
<dbReference type="InterPro" id="IPR020846">
    <property type="entry name" value="MFS_dom"/>
</dbReference>
<evidence type="ECO:0000256" key="8">
    <source>
        <dbReference type="SAM" id="Phobius"/>
    </source>
</evidence>
<feature type="transmembrane region" description="Helical" evidence="8">
    <location>
        <begin position="130"/>
        <end position="150"/>
    </location>
</feature>
<evidence type="ECO:0000313" key="10">
    <source>
        <dbReference type="EMBL" id="GEC94514.1"/>
    </source>
</evidence>
<dbReference type="PROSITE" id="PS50850">
    <property type="entry name" value="MFS"/>
    <property type="match status" value="1"/>
</dbReference>
<dbReference type="InterPro" id="IPR024989">
    <property type="entry name" value="MFS_assoc_dom"/>
</dbReference>
<dbReference type="GO" id="GO:0015528">
    <property type="term" value="F:lactose:proton symporter activity"/>
    <property type="evidence" value="ECO:0007669"/>
    <property type="project" value="TreeGrafter"/>
</dbReference>
<dbReference type="SUPFAM" id="SSF103473">
    <property type="entry name" value="MFS general substrate transporter"/>
    <property type="match status" value="1"/>
</dbReference>
<dbReference type="Gene3D" id="1.20.1250.20">
    <property type="entry name" value="MFS general substrate transporter like domains"/>
    <property type="match status" value="2"/>
</dbReference>
<reference evidence="10 11" key="1">
    <citation type="submission" date="2019-06" db="EMBL/GenBank/DDBJ databases">
        <title>Whole genome shotgun sequence of Zoogloea ramigera NBRC 15342.</title>
        <authorList>
            <person name="Hosoyama A."/>
            <person name="Uohara A."/>
            <person name="Ohji S."/>
            <person name="Ichikawa N."/>
        </authorList>
    </citation>
    <scope>NUCLEOTIDE SEQUENCE [LARGE SCALE GENOMIC DNA]</scope>
    <source>
        <strain evidence="10 11">NBRC 15342</strain>
    </source>
</reference>
<feature type="transmembrane region" description="Helical" evidence="8">
    <location>
        <begin position="289"/>
        <end position="314"/>
    </location>
</feature>
<dbReference type="EMBL" id="BJNV01000007">
    <property type="protein sequence ID" value="GEC94514.1"/>
    <property type="molecule type" value="Genomic_DNA"/>
</dbReference>
<feature type="transmembrane region" description="Helical" evidence="8">
    <location>
        <begin position="35"/>
        <end position="57"/>
    </location>
</feature>
<dbReference type="Proteomes" id="UP000318422">
    <property type="component" value="Unassembled WGS sequence"/>
</dbReference>
<feature type="domain" description="Major facilitator superfamily (MFS) profile" evidence="9">
    <location>
        <begin position="139"/>
        <end position="383"/>
    </location>
</feature>
<dbReference type="CDD" id="cd17335">
    <property type="entry name" value="MFS_MFSD6"/>
    <property type="match status" value="1"/>
</dbReference>
<keyword evidence="6 8" id="KW-1133">Transmembrane helix</keyword>
<feature type="transmembrane region" description="Helical" evidence="8">
    <location>
        <begin position="264"/>
        <end position="283"/>
    </location>
</feature>
<feature type="transmembrane region" description="Helical" evidence="8">
    <location>
        <begin position="156"/>
        <end position="178"/>
    </location>
</feature>
<feature type="transmembrane region" description="Helical" evidence="8">
    <location>
        <begin position="12"/>
        <end position="29"/>
    </location>
</feature>
<dbReference type="PANTHER" id="PTHR23522">
    <property type="entry name" value="BLL5896 PROTEIN"/>
    <property type="match status" value="1"/>
</dbReference>
<evidence type="ECO:0000259" key="9">
    <source>
        <dbReference type="PROSITE" id="PS50850"/>
    </source>
</evidence>
<dbReference type="RefSeq" id="WP_141349268.1">
    <property type="nucleotide sequence ID" value="NZ_BJNV01000007.1"/>
</dbReference>
<keyword evidence="7 8" id="KW-0472">Membrane</keyword>
<dbReference type="InterPro" id="IPR026032">
    <property type="entry name" value="HcaT-like"/>
</dbReference>
<name>A0A4Y4CSS7_ZOORA</name>
<gene>
    <name evidence="10" type="ORF">ZRA01_05870</name>
</gene>
<evidence type="ECO:0000256" key="6">
    <source>
        <dbReference type="ARBA" id="ARBA00022989"/>
    </source>
</evidence>
<dbReference type="OrthoDB" id="9150135at2"/>
<feature type="transmembrane region" description="Helical" evidence="8">
    <location>
        <begin position="353"/>
        <end position="374"/>
    </location>
</feature>
<dbReference type="PIRSF" id="PIRSF004925">
    <property type="entry name" value="HcaT"/>
    <property type="match status" value="1"/>
</dbReference>
<evidence type="ECO:0000256" key="4">
    <source>
        <dbReference type="ARBA" id="ARBA00022519"/>
    </source>
</evidence>
<dbReference type="Pfam" id="PF12832">
    <property type="entry name" value="MFS_1_like"/>
    <property type="match status" value="1"/>
</dbReference>
<dbReference type="GO" id="GO:0005886">
    <property type="term" value="C:plasma membrane"/>
    <property type="evidence" value="ECO:0007669"/>
    <property type="project" value="UniProtKB-SubCell"/>
</dbReference>
<organism evidence="10 11">
    <name type="scientific">Zoogloea ramigera</name>
    <dbReference type="NCBI Taxonomy" id="350"/>
    <lineage>
        <taxon>Bacteria</taxon>
        <taxon>Pseudomonadati</taxon>
        <taxon>Pseudomonadota</taxon>
        <taxon>Betaproteobacteria</taxon>
        <taxon>Rhodocyclales</taxon>
        <taxon>Zoogloeaceae</taxon>
        <taxon>Zoogloea</taxon>
    </lineage>
</organism>
<evidence type="ECO:0000256" key="1">
    <source>
        <dbReference type="ARBA" id="ARBA00004429"/>
    </source>
</evidence>
<keyword evidence="11" id="KW-1185">Reference proteome</keyword>
<keyword evidence="5 8" id="KW-0812">Transmembrane</keyword>
<keyword evidence="4" id="KW-0997">Cell inner membrane</keyword>
<dbReference type="PANTHER" id="PTHR23522:SF10">
    <property type="entry name" value="3-PHENYLPROPIONIC ACID TRANSPORTER-RELATED"/>
    <property type="match status" value="1"/>
</dbReference>
<feature type="transmembrane region" description="Helical" evidence="8">
    <location>
        <begin position="232"/>
        <end position="252"/>
    </location>
</feature>
<keyword evidence="3" id="KW-1003">Cell membrane</keyword>